<dbReference type="InterPro" id="IPR013083">
    <property type="entry name" value="Znf_RING/FYVE/PHD"/>
</dbReference>
<evidence type="ECO:0000256" key="4">
    <source>
        <dbReference type="ARBA" id="ARBA00022840"/>
    </source>
</evidence>
<evidence type="ECO:0000259" key="6">
    <source>
        <dbReference type="PROSITE" id="PS50819"/>
    </source>
</evidence>
<dbReference type="GO" id="GO:0006281">
    <property type="term" value="P:DNA repair"/>
    <property type="evidence" value="ECO:0007669"/>
    <property type="project" value="TreeGrafter"/>
</dbReference>
<dbReference type="CDD" id="cd16448">
    <property type="entry name" value="RING-H2"/>
    <property type="match status" value="1"/>
</dbReference>
<dbReference type="Pfam" id="PF13639">
    <property type="entry name" value="zf-RING_2"/>
    <property type="match status" value="1"/>
</dbReference>
<dbReference type="Gene3D" id="3.40.50.10810">
    <property type="entry name" value="Tandem AAA-ATPase domain"/>
    <property type="match status" value="1"/>
</dbReference>
<dbReference type="InterPro" id="IPR050628">
    <property type="entry name" value="SNF2_RAD54_helicase_TF"/>
</dbReference>
<dbReference type="GO" id="GO:0016787">
    <property type="term" value="F:hydrolase activity"/>
    <property type="evidence" value="ECO:0007669"/>
    <property type="project" value="UniProtKB-KW"/>
</dbReference>
<accession>A0A6C0JNT5</accession>
<dbReference type="InterPro" id="IPR027417">
    <property type="entry name" value="P-loop_NTPase"/>
</dbReference>
<dbReference type="SUPFAM" id="SSF55608">
    <property type="entry name" value="Homing endonucleases"/>
    <property type="match status" value="1"/>
</dbReference>
<evidence type="ECO:0000313" key="9">
    <source>
        <dbReference type="EMBL" id="QHU07033.1"/>
    </source>
</evidence>
<evidence type="ECO:0000259" key="8">
    <source>
        <dbReference type="PROSITE" id="PS51194"/>
    </source>
</evidence>
<keyword evidence="2" id="KW-0378">Hydrolase</keyword>
<dbReference type="CDD" id="cd18793">
    <property type="entry name" value="SF2_C_SNF"/>
    <property type="match status" value="1"/>
</dbReference>
<name>A0A6C0JNT5_9ZZZZ</name>
<dbReference type="GO" id="GO:0005634">
    <property type="term" value="C:nucleus"/>
    <property type="evidence" value="ECO:0007669"/>
    <property type="project" value="TreeGrafter"/>
</dbReference>
<dbReference type="Gene3D" id="2.170.16.10">
    <property type="entry name" value="Hedgehog/Intein (Hint) domain"/>
    <property type="match status" value="1"/>
</dbReference>
<dbReference type="PANTHER" id="PTHR45626">
    <property type="entry name" value="TRANSCRIPTION TERMINATION FACTOR 2-RELATED"/>
    <property type="match status" value="1"/>
</dbReference>
<evidence type="ECO:0000259" key="5">
    <source>
        <dbReference type="PROSITE" id="PS50089"/>
    </source>
</evidence>
<dbReference type="SMART" id="SM00490">
    <property type="entry name" value="HELICc"/>
    <property type="match status" value="1"/>
</dbReference>
<dbReference type="InterPro" id="IPR027434">
    <property type="entry name" value="Homing_endonucl"/>
</dbReference>
<evidence type="ECO:0000256" key="1">
    <source>
        <dbReference type="ARBA" id="ARBA00022741"/>
    </source>
</evidence>
<dbReference type="GO" id="GO:0004386">
    <property type="term" value="F:helicase activity"/>
    <property type="evidence" value="ECO:0007669"/>
    <property type="project" value="UniProtKB-KW"/>
</dbReference>
<dbReference type="PROSITE" id="PS51192">
    <property type="entry name" value="HELICASE_ATP_BIND_1"/>
    <property type="match status" value="1"/>
</dbReference>
<dbReference type="SUPFAM" id="SSF57850">
    <property type="entry name" value="RING/U-box"/>
    <property type="match status" value="1"/>
</dbReference>
<dbReference type="SMART" id="SM00487">
    <property type="entry name" value="DEXDc"/>
    <property type="match status" value="1"/>
</dbReference>
<dbReference type="SMART" id="SM00184">
    <property type="entry name" value="RING"/>
    <property type="match status" value="1"/>
</dbReference>
<dbReference type="PANTHER" id="PTHR45626:SF17">
    <property type="entry name" value="HELICASE-LIKE TRANSCRIPTION FACTOR"/>
    <property type="match status" value="1"/>
</dbReference>
<dbReference type="InterPro" id="IPR000330">
    <property type="entry name" value="SNF2_N"/>
</dbReference>
<evidence type="ECO:0000256" key="3">
    <source>
        <dbReference type="ARBA" id="ARBA00022806"/>
    </source>
</evidence>
<dbReference type="EMBL" id="MN740671">
    <property type="protein sequence ID" value="QHU07033.1"/>
    <property type="molecule type" value="Genomic_DNA"/>
</dbReference>
<dbReference type="PROSITE" id="PS50819">
    <property type="entry name" value="INTEIN_ENDONUCLEASE"/>
    <property type="match status" value="1"/>
</dbReference>
<dbReference type="SUPFAM" id="SSF51294">
    <property type="entry name" value="Hedgehog/intein (Hint) domain"/>
    <property type="match status" value="1"/>
</dbReference>
<dbReference type="Pfam" id="PF00271">
    <property type="entry name" value="Helicase_C"/>
    <property type="match status" value="1"/>
</dbReference>
<dbReference type="GO" id="GO:0004519">
    <property type="term" value="F:endonuclease activity"/>
    <property type="evidence" value="ECO:0007669"/>
    <property type="project" value="InterPro"/>
</dbReference>
<dbReference type="Gene3D" id="3.40.50.300">
    <property type="entry name" value="P-loop containing nucleotide triphosphate hydrolases"/>
    <property type="match status" value="1"/>
</dbReference>
<reference evidence="9" key="1">
    <citation type="journal article" date="2020" name="Nature">
        <title>Giant virus diversity and host interactions through global metagenomics.</title>
        <authorList>
            <person name="Schulz F."/>
            <person name="Roux S."/>
            <person name="Paez-Espino D."/>
            <person name="Jungbluth S."/>
            <person name="Walsh D.A."/>
            <person name="Denef V.J."/>
            <person name="McMahon K.D."/>
            <person name="Konstantinidis K.T."/>
            <person name="Eloe-Fadrosh E.A."/>
            <person name="Kyrpides N.C."/>
            <person name="Woyke T."/>
        </authorList>
    </citation>
    <scope>NUCLEOTIDE SEQUENCE</scope>
    <source>
        <strain evidence="9">GVMAG-S-1038524-41</strain>
    </source>
</reference>
<dbReference type="PROSITE" id="PS51194">
    <property type="entry name" value="HELICASE_CTER"/>
    <property type="match status" value="1"/>
</dbReference>
<dbReference type="InterPro" id="IPR049730">
    <property type="entry name" value="SNF2/RAD54-like_C"/>
</dbReference>
<organism evidence="9">
    <name type="scientific">viral metagenome</name>
    <dbReference type="NCBI Taxonomy" id="1070528"/>
    <lineage>
        <taxon>unclassified sequences</taxon>
        <taxon>metagenomes</taxon>
        <taxon>organismal metagenomes</taxon>
    </lineage>
</organism>
<dbReference type="SUPFAM" id="SSF52540">
    <property type="entry name" value="P-loop containing nucleoside triphosphate hydrolases"/>
    <property type="match status" value="2"/>
</dbReference>
<keyword evidence="1" id="KW-0547">Nucleotide-binding</keyword>
<dbReference type="GO" id="GO:0005524">
    <property type="term" value="F:ATP binding"/>
    <property type="evidence" value="ECO:0007669"/>
    <property type="project" value="UniProtKB-KW"/>
</dbReference>
<evidence type="ECO:0008006" key="10">
    <source>
        <dbReference type="Google" id="ProtNLM"/>
    </source>
</evidence>
<keyword evidence="3" id="KW-0347">Helicase</keyword>
<dbReference type="Gene3D" id="3.10.28.10">
    <property type="entry name" value="Homing endonucleases"/>
    <property type="match status" value="1"/>
</dbReference>
<dbReference type="InterPro" id="IPR038718">
    <property type="entry name" value="SNF2-like_sf"/>
</dbReference>
<dbReference type="GO" id="GO:0030908">
    <property type="term" value="P:protein splicing"/>
    <property type="evidence" value="ECO:0007669"/>
    <property type="project" value="InterPro"/>
</dbReference>
<dbReference type="InterPro" id="IPR001841">
    <property type="entry name" value="Znf_RING"/>
</dbReference>
<dbReference type="Pfam" id="PF00176">
    <property type="entry name" value="SNF2-rel_dom"/>
    <property type="match status" value="1"/>
</dbReference>
<dbReference type="InterPro" id="IPR001650">
    <property type="entry name" value="Helicase_C-like"/>
</dbReference>
<dbReference type="PROSITE" id="PS50089">
    <property type="entry name" value="ZF_RING_2"/>
    <property type="match status" value="1"/>
</dbReference>
<proteinExistence type="predicted"/>
<evidence type="ECO:0000259" key="7">
    <source>
        <dbReference type="PROSITE" id="PS51192"/>
    </source>
</evidence>
<protein>
    <recommendedName>
        <fullName evidence="10">RING-type domain-containing protein</fullName>
    </recommendedName>
</protein>
<dbReference type="AlphaFoldDB" id="A0A6C0JNT5"/>
<feature type="domain" description="Helicase C-terminal" evidence="8">
    <location>
        <begin position="685"/>
        <end position="842"/>
    </location>
</feature>
<dbReference type="InterPro" id="IPR014001">
    <property type="entry name" value="Helicase_ATP-bd"/>
</dbReference>
<feature type="domain" description="RING-type" evidence="5">
    <location>
        <begin position="921"/>
        <end position="961"/>
    </location>
</feature>
<evidence type="ECO:0000256" key="2">
    <source>
        <dbReference type="ARBA" id="ARBA00022801"/>
    </source>
</evidence>
<sequence>MPFSLYEHQNIALPVLKRMEREGKGGFLSDECGLGKCLDPNTKVLIWKGGFKLAKDIITGDFLVGDDSKPRKVLSTCTGTEMMYEVQQKKGENYTVNEPHILSLKVSQHKNWSWYEKKQQYILGWFDREEQRFMKASFGPSFGAKEEAFKKMCEYRDKIPDDDIVDITVKDYLKLNKTTQRLLKGFKTGVDYSEQKIDIDPYILGAWLADGGSTGRGFHNIDDECLSYFQSGMNEIGCDTIQIDDVSHRISGHKRGDNQFLRLLDKYNLRQNKNIPMEYLHNSRDVRLAVLAGLLDTDGYLTHDKCCYEIIQKKEKLSLDIAYLARSLGFFVSYKKVQKSCMYKGEKKTGTYFKCVLSGDGLHEISVLTSRKKANVRKINKSAMTTNITIKQVGVGEYCGFTIDGNRRFLLHDFTVTHNTILMATHLMQNKIPDRRDLIVCPMSLLEQWKKELKRVYKGNGLRKPKVLLFHGHKRVGRFLKRKWDFVVTTYSILGTGQLNRFKWGRVVLDESHIIRNGLRSKKPKAATAAFEVGKHSKYNWCLSATPFCNRMKDIAAQCKFVGTRPYNDPKWWKKQGKSTANIKEWRDKFVLRRTKENILAPPLYHDIDVKPTRREVLLVEKIRAEAQEKFERWKRAKGLTKIKLQGQILALIQRLRMVSDSYYSGELEIDTDQVVHENAKVSVMLETLDRKIWDDPTHSVVIFSQFTSYLSVLEKVIEEQMVGVEVMKFTGGMSSEERNDVVGEFTTSTTPRVLLVSLMTGGVGLNLMPCATVFLSEPYYNPFLEKQAEERVHRLGQEHQVNVYRFSMENSVETWVNGLKQKKLFLAAGLDLLAPHEESPMDFSFKDLANLFTDLVGFQKSEDEKERHRNARRDRIRGAVERDLVQGMERWNDPDPPPAYTPPEPPLVQESDHGIFGIDCSICLDDAGSRPAYNLGCGHLFHQDCLDTWKNINDTCPMCKRSIRIL</sequence>
<keyword evidence="4" id="KW-0067">ATP-binding</keyword>
<feature type="domain" description="Helicase ATP-binding" evidence="7">
    <location>
        <begin position="400"/>
        <end position="565"/>
    </location>
</feature>
<dbReference type="Gene3D" id="3.30.40.10">
    <property type="entry name" value="Zinc/RING finger domain, C3HC4 (zinc finger)"/>
    <property type="match status" value="1"/>
</dbReference>
<dbReference type="InterPro" id="IPR004042">
    <property type="entry name" value="Intein_endonuc_central"/>
</dbReference>
<dbReference type="InterPro" id="IPR036844">
    <property type="entry name" value="Hint_dom_sf"/>
</dbReference>
<dbReference type="GO" id="GO:0008094">
    <property type="term" value="F:ATP-dependent activity, acting on DNA"/>
    <property type="evidence" value="ECO:0007669"/>
    <property type="project" value="TreeGrafter"/>
</dbReference>
<dbReference type="GO" id="GO:0003677">
    <property type="term" value="F:DNA binding"/>
    <property type="evidence" value="ECO:0007669"/>
    <property type="project" value="InterPro"/>
</dbReference>
<feature type="domain" description="DOD-type homing endonuclease" evidence="6">
    <location>
        <begin position="203"/>
        <end position="330"/>
    </location>
</feature>